<dbReference type="Gene3D" id="3.10.450.750">
    <property type="match status" value="1"/>
</dbReference>
<dbReference type="HOGENOM" id="CLU_037958_0_0_2"/>
<dbReference type="GO" id="GO:0046872">
    <property type="term" value="F:metal ion binding"/>
    <property type="evidence" value="ECO:0007669"/>
    <property type="project" value="UniProtKB-KW"/>
</dbReference>
<feature type="domain" description="Coenzyme F420 hydrogenase/dehydrogenase beta subunit C-terminal" evidence="5">
    <location>
        <begin position="92"/>
        <end position="238"/>
    </location>
</feature>
<dbReference type="InterPro" id="IPR007516">
    <property type="entry name" value="Co_F420_Hydgase/DH_bsu_N"/>
</dbReference>
<evidence type="ECO:0000313" key="7">
    <source>
        <dbReference type="Proteomes" id="UP000002063"/>
    </source>
</evidence>
<name>C9RFY8_METVM</name>
<keyword evidence="7" id="KW-1185">Reference proteome</keyword>
<dbReference type="PANTHER" id="PTHR31332">
    <property type="entry name" value="7-HYDROXYMETHYL CHLOROPHYLL A REDUCTASE, CHLOROPLASTIC"/>
    <property type="match status" value="1"/>
</dbReference>
<dbReference type="InterPro" id="IPR007525">
    <property type="entry name" value="FrhB_FdhB_C"/>
</dbReference>
<keyword evidence="2" id="KW-0408">Iron</keyword>
<sequence>MVIKSFEVRCMKYLSAKSKLNIESQDGGFTTTFLGYCLEREILDAVVVVKSKNWKPIAYLATNTVELLESPKSKYSISPNNKLLEYATENYDKVGLVGLPCHILGGLQFDLTLKVGLFCTKNFYYDTIKSIIKERFGVNIDEVYKMNITKGKFVVETLKREGFAKTEKVVYEIPIKEIEKLCNLGCRVCTDFSAKYADVSVGSVGSEDGWNTVIVRNKMAEEIINDMVDKGLIEIKEEVDIKAVEKLEDIKKKNEEINKCSAYFAVCPALF</sequence>
<keyword evidence="1" id="KW-0479">Metal-binding</keyword>
<dbReference type="InterPro" id="IPR045220">
    <property type="entry name" value="FRHB/FDHB/HCAR-like"/>
</dbReference>
<dbReference type="AlphaFoldDB" id="C9RFY8"/>
<evidence type="ECO:0000256" key="3">
    <source>
        <dbReference type="ARBA" id="ARBA00023014"/>
    </source>
</evidence>
<evidence type="ECO:0000313" key="6">
    <source>
        <dbReference type="EMBL" id="ACX72490.1"/>
    </source>
</evidence>
<protein>
    <submittedName>
        <fullName evidence="6">Coenzyme F420 hydrogenase/dehydrogenase beta subunit domain protein</fullName>
    </submittedName>
</protein>
<dbReference type="STRING" id="579137.Metvu_0631"/>
<dbReference type="GO" id="GO:0052592">
    <property type="term" value="F:oxidoreductase activity, acting on CH or CH2 groups, with an iron-sulfur protein as acceptor"/>
    <property type="evidence" value="ECO:0007669"/>
    <property type="project" value="TreeGrafter"/>
</dbReference>
<proteinExistence type="predicted"/>
<dbReference type="Pfam" id="PF04422">
    <property type="entry name" value="FrhB_FdhB_N"/>
    <property type="match status" value="1"/>
</dbReference>
<gene>
    <name evidence="6" type="ordered locus">Metvu_0631</name>
</gene>
<dbReference type="GO" id="GO:0051536">
    <property type="term" value="F:iron-sulfur cluster binding"/>
    <property type="evidence" value="ECO:0007669"/>
    <property type="project" value="UniProtKB-KW"/>
</dbReference>
<evidence type="ECO:0000259" key="5">
    <source>
        <dbReference type="Pfam" id="PF04432"/>
    </source>
</evidence>
<evidence type="ECO:0000256" key="1">
    <source>
        <dbReference type="ARBA" id="ARBA00022723"/>
    </source>
</evidence>
<accession>C9RFY8</accession>
<keyword evidence="3" id="KW-0411">Iron-sulfur</keyword>
<feature type="domain" description="Coenzyme F420 hydrogenase/dehydrogenase beta subunit N-terminal" evidence="4">
    <location>
        <begin position="16"/>
        <end position="85"/>
    </location>
</feature>
<dbReference type="eggNOG" id="arCOG02651">
    <property type="taxonomic scope" value="Archaea"/>
</dbReference>
<dbReference type="Pfam" id="PF04432">
    <property type="entry name" value="FrhB_FdhB_C"/>
    <property type="match status" value="1"/>
</dbReference>
<dbReference type="KEGG" id="mvu:Metvu_0631"/>
<reference evidence="6" key="1">
    <citation type="submission" date="2009-10" db="EMBL/GenBank/DDBJ databases">
        <title>Complete sequence of chromosome of Methanocaldococcus vulcanius M7.</title>
        <authorList>
            <consortium name="US DOE Joint Genome Institute"/>
            <person name="Lucas S."/>
            <person name="Copeland A."/>
            <person name="Lapidus A."/>
            <person name="Glavina del Rio T."/>
            <person name="Dalin E."/>
            <person name="Tice H."/>
            <person name="Bruce D."/>
            <person name="Goodwin L."/>
            <person name="Pitluck S."/>
            <person name="Lcollab F.I."/>
            <person name="Brettin T."/>
            <person name="Detter J.C."/>
            <person name="Han C."/>
            <person name="Tapia R."/>
            <person name="Kuske C.R."/>
            <person name="Schmutz J."/>
            <person name="Larimer F."/>
            <person name="Land M."/>
            <person name="Hauser L."/>
            <person name="Kyrpides N."/>
            <person name="Ovchinikova G."/>
            <person name="Sieprawska-Lupa M."/>
            <person name="Whitman W.B."/>
            <person name="Woyke T."/>
        </authorList>
    </citation>
    <scope>NUCLEOTIDE SEQUENCE [LARGE SCALE GENOMIC DNA]</scope>
    <source>
        <strain evidence="6">M7</strain>
    </source>
</reference>
<evidence type="ECO:0000256" key="2">
    <source>
        <dbReference type="ARBA" id="ARBA00023004"/>
    </source>
</evidence>
<evidence type="ECO:0000259" key="4">
    <source>
        <dbReference type="Pfam" id="PF04422"/>
    </source>
</evidence>
<dbReference type="EMBL" id="CP001787">
    <property type="protein sequence ID" value="ACX72490.1"/>
    <property type="molecule type" value="Genomic_DNA"/>
</dbReference>
<dbReference type="Proteomes" id="UP000002063">
    <property type="component" value="Chromosome"/>
</dbReference>
<organism evidence="6 7">
    <name type="scientific">Methanocaldococcus vulcanius (strain ATCC 700851 / DSM 12094 / M7)</name>
    <name type="common">Methanococcus vulcanius</name>
    <dbReference type="NCBI Taxonomy" id="579137"/>
    <lineage>
        <taxon>Archaea</taxon>
        <taxon>Methanobacteriati</taxon>
        <taxon>Methanobacteriota</taxon>
        <taxon>Methanomada group</taxon>
        <taxon>Methanococci</taxon>
        <taxon>Methanococcales</taxon>
        <taxon>Methanocaldococcaceae</taxon>
        <taxon>Methanocaldococcus</taxon>
    </lineage>
</organism>
<dbReference type="PANTHER" id="PTHR31332:SF0">
    <property type="entry name" value="7-HYDROXYMETHYL CHLOROPHYLL A REDUCTASE, CHLOROPLASTIC"/>
    <property type="match status" value="1"/>
</dbReference>
<dbReference type="NCBIfam" id="NF006807">
    <property type="entry name" value="PRK09325.1"/>
    <property type="match status" value="1"/>
</dbReference>